<dbReference type="AlphaFoldDB" id="A0ABD5S4H7"/>
<accession>A0ABD5S4H7</accession>
<feature type="compositionally biased region" description="Acidic residues" evidence="1">
    <location>
        <begin position="53"/>
        <end position="65"/>
    </location>
</feature>
<feature type="compositionally biased region" description="Low complexity" evidence="1">
    <location>
        <begin position="1"/>
        <end position="19"/>
    </location>
</feature>
<evidence type="ECO:0000259" key="2">
    <source>
        <dbReference type="Pfam" id="PF23458"/>
    </source>
</evidence>
<gene>
    <name evidence="3" type="ORF">ACFQE1_18945</name>
</gene>
<organism evidence="3 4">
    <name type="scientific">Halobium palmae</name>
    <dbReference type="NCBI Taxonomy" id="1776492"/>
    <lineage>
        <taxon>Archaea</taxon>
        <taxon>Methanobacteriati</taxon>
        <taxon>Methanobacteriota</taxon>
        <taxon>Stenosarchaea group</taxon>
        <taxon>Halobacteria</taxon>
        <taxon>Halobacteriales</taxon>
        <taxon>Haloferacaceae</taxon>
        <taxon>Halobium</taxon>
    </lineage>
</organism>
<name>A0ABD5S4H7_9EURY</name>
<sequence length="129" mass="13825">MTDDASAAGEATALETGTAVYDQSGEQLGVITGLTAEGFEVATDENVERVDETGEVDVGDPETESEGAAKTNEGSLRTSEQEQQPGQEFGEGYLMWRCDDCGEMGELEDGLPNECPDCGSEAVYRWRED</sequence>
<dbReference type="Pfam" id="PF23458">
    <property type="entry name" value="DUF7130"/>
    <property type="match status" value="1"/>
</dbReference>
<comment type="caution">
    <text evidence="3">The sequence shown here is derived from an EMBL/GenBank/DDBJ whole genome shotgun (WGS) entry which is preliminary data.</text>
</comment>
<feature type="compositionally biased region" description="Low complexity" evidence="1">
    <location>
        <begin position="81"/>
        <end position="91"/>
    </location>
</feature>
<dbReference type="EMBL" id="JBHSWU010001089">
    <property type="protein sequence ID" value="MFC6726401.1"/>
    <property type="molecule type" value="Genomic_DNA"/>
</dbReference>
<feature type="region of interest" description="Disordered" evidence="1">
    <location>
        <begin position="1"/>
        <end position="23"/>
    </location>
</feature>
<reference evidence="3 4" key="1">
    <citation type="journal article" date="2019" name="Int. J. Syst. Evol. Microbiol.">
        <title>The Global Catalogue of Microorganisms (GCM) 10K type strain sequencing project: providing services to taxonomists for standard genome sequencing and annotation.</title>
        <authorList>
            <consortium name="The Broad Institute Genomics Platform"/>
            <consortium name="The Broad Institute Genome Sequencing Center for Infectious Disease"/>
            <person name="Wu L."/>
            <person name="Ma J."/>
        </authorList>
    </citation>
    <scope>NUCLEOTIDE SEQUENCE [LARGE SCALE GENOMIC DNA]</scope>
    <source>
        <strain evidence="3 4">NBRC 111368</strain>
    </source>
</reference>
<dbReference type="InterPro" id="IPR055554">
    <property type="entry name" value="DUF7130"/>
</dbReference>
<protein>
    <recommendedName>
        <fullName evidence="2">DUF7130 domain-containing protein</fullName>
    </recommendedName>
</protein>
<evidence type="ECO:0000313" key="4">
    <source>
        <dbReference type="Proteomes" id="UP001596328"/>
    </source>
</evidence>
<dbReference type="Proteomes" id="UP001596328">
    <property type="component" value="Unassembled WGS sequence"/>
</dbReference>
<feature type="region of interest" description="Disordered" evidence="1">
    <location>
        <begin position="43"/>
        <end position="91"/>
    </location>
</feature>
<feature type="domain" description="DUF7130" evidence="2">
    <location>
        <begin position="66"/>
        <end position="129"/>
    </location>
</feature>
<keyword evidence="4" id="KW-1185">Reference proteome</keyword>
<evidence type="ECO:0000313" key="3">
    <source>
        <dbReference type="EMBL" id="MFC6726401.1"/>
    </source>
</evidence>
<evidence type="ECO:0000256" key="1">
    <source>
        <dbReference type="SAM" id="MobiDB-lite"/>
    </source>
</evidence>
<proteinExistence type="predicted"/>